<keyword evidence="1" id="KW-0472">Membrane</keyword>
<name>A0ABR1DKU8_NECAM</name>
<feature type="transmembrane region" description="Helical" evidence="1">
    <location>
        <begin position="25"/>
        <end position="43"/>
    </location>
</feature>
<keyword evidence="1" id="KW-0812">Transmembrane</keyword>
<reference evidence="2 3" key="1">
    <citation type="submission" date="2023-08" db="EMBL/GenBank/DDBJ databases">
        <title>A Necator americanus chromosomal reference genome.</title>
        <authorList>
            <person name="Ilik V."/>
            <person name="Petrzelkova K.J."/>
            <person name="Pardy F."/>
            <person name="Fuh T."/>
            <person name="Niatou-Singa F.S."/>
            <person name="Gouil Q."/>
            <person name="Baker L."/>
            <person name="Ritchie M.E."/>
            <person name="Jex A.R."/>
            <person name="Gazzola D."/>
            <person name="Li H."/>
            <person name="Toshio Fujiwara R."/>
            <person name="Zhan B."/>
            <person name="Aroian R.V."/>
            <person name="Pafco B."/>
            <person name="Schwarz E.M."/>
        </authorList>
    </citation>
    <scope>NUCLEOTIDE SEQUENCE [LARGE SCALE GENOMIC DNA]</scope>
    <source>
        <strain evidence="2 3">Aroian</strain>
        <tissue evidence="2">Whole animal</tissue>
    </source>
</reference>
<protein>
    <submittedName>
        <fullName evidence="2">Uncharacterized protein</fullName>
    </submittedName>
</protein>
<gene>
    <name evidence="2" type="primary">Necator_chrIV.g16076</name>
    <name evidence="2" type="ORF">RB195_002780</name>
</gene>
<keyword evidence="1" id="KW-1133">Transmembrane helix</keyword>
<comment type="caution">
    <text evidence="2">The sequence shown here is derived from an EMBL/GenBank/DDBJ whole genome shotgun (WGS) entry which is preliminary data.</text>
</comment>
<accession>A0ABR1DKU8</accession>
<organism evidence="2 3">
    <name type="scientific">Necator americanus</name>
    <name type="common">Human hookworm</name>
    <dbReference type="NCBI Taxonomy" id="51031"/>
    <lineage>
        <taxon>Eukaryota</taxon>
        <taxon>Metazoa</taxon>
        <taxon>Ecdysozoa</taxon>
        <taxon>Nematoda</taxon>
        <taxon>Chromadorea</taxon>
        <taxon>Rhabditida</taxon>
        <taxon>Rhabditina</taxon>
        <taxon>Rhabditomorpha</taxon>
        <taxon>Strongyloidea</taxon>
        <taxon>Ancylostomatidae</taxon>
        <taxon>Bunostominae</taxon>
        <taxon>Necator</taxon>
    </lineage>
</organism>
<keyword evidence="3" id="KW-1185">Reference proteome</keyword>
<evidence type="ECO:0000256" key="1">
    <source>
        <dbReference type="SAM" id="Phobius"/>
    </source>
</evidence>
<dbReference type="Proteomes" id="UP001303046">
    <property type="component" value="Unassembled WGS sequence"/>
</dbReference>
<evidence type="ECO:0000313" key="3">
    <source>
        <dbReference type="Proteomes" id="UP001303046"/>
    </source>
</evidence>
<proteinExistence type="predicted"/>
<evidence type="ECO:0000313" key="2">
    <source>
        <dbReference type="EMBL" id="KAK6751014.1"/>
    </source>
</evidence>
<sequence>MVAAKAKNPEANLDFLNSFPDLIDSYRILFINVTILLNCFLWSRNQTKISVENHMEDGDKYFMHLQTLWETTHNSLHRNVAQ</sequence>
<dbReference type="EMBL" id="JAVFWL010000004">
    <property type="protein sequence ID" value="KAK6751014.1"/>
    <property type="molecule type" value="Genomic_DNA"/>
</dbReference>